<dbReference type="InterPro" id="IPR025287">
    <property type="entry name" value="WAK_GUB"/>
</dbReference>
<keyword evidence="3" id="KW-0547">Nucleotide-binding</keyword>
<dbReference type="PANTHER" id="PTHR46008">
    <property type="entry name" value="LEAF RUST 10 DISEASE-RESISTANCE LOCUS RECEPTOR-LIKE PROTEIN KINASE-LIKE 1.4"/>
    <property type="match status" value="1"/>
</dbReference>
<feature type="domain" description="Protein kinase" evidence="7">
    <location>
        <begin position="352"/>
        <end position="634"/>
    </location>
</feature>
<dbReference type="Pfam" id="PF07714">
    <property type="entry name" value="PK_Tyr_Ser-Thr"/>
    <property type="match status" value="1"/>
</dbReference>
<dbReference type="FunFam" id="3.30.200.20:FF:000777">
    <property type="entry name" value="probably inactive receptor-like protein kinase At2g46850"/>
    <property type="match status" value="1"/>
</dbReference>
<dbReference type="EMBL" id="OIVN01004668">
    <property type="protein sequence ID" value="SPD18678.1"/>
    <property type="molecule type" value="Genomic_DNA"/>
</dbReference>
<dbReference type="GO" id="GO:0004672">
    <property type="term" value="F:protein kinase activity"/>
    <property type="evidence" value="ECO:0007669"/>
    <property type="project" value="InterPro"/>
</dbReference>
<proteinExistence type="predicted"/>
<dbReference type="Pfam" id="PF13947">
    <property type="entry name" value="GUB_WAK_bind"/>
    <property type="match status" value="1"/>
</dbReference>
<evidence type="ECO:0000256" key="2">
    <source>
        <dbReference type="ARBA" id="ARBA00022729"/>
    </source>
</evidence>
<evidence type="ECO:0000313" key="8">
    <source>
        <dbReference type="EMBL" id="SPD18678.1"/>
    </source>
</evidence>
<dbReference type="GO" id="GO:0030247">
    <property type="term" value="F:polysaccharide binding"/>
    <property type="evidence" value="ECO:0007669"/>
    <property type="project" value="InterPro"/>
</dbReference>
<comment type="subcellular location">
    <subcellularLocation>
        <location evidence="1">Membrane</location>
        <topology evidence="1">Single-pass membrane protein</topology>
    </subcellularLocation>
</comment>
<keyword evidence="5" id="KW-1133">Transmembrane helix</keyword>
<dbReference type="GO" id="GO:0016020">
    <property type="term" value="C:membrane"/>
    <property type="evidence" value="ECO:0007669"/>
    <property type="project" value="UniProtKB-SubCell"/>
</dbReference>
<dbReference type="InterPro" id="IPR000719">
    <property type="entry name" value="Prot_kinase_dom"/>
</dbReference>
<evidence type="ECO:0000256" key="1">
    <source>
        <dbReference type="ARBA" id="ARBA00004167"/>
    </source>
</evidence>
<protein>
    <recommendedName>
        <fullName evidence="7">Protein kinase domain-containing protein</fullName>
    </recommendedName>
</protein>
<keyword evidence="2 6" id="KW-0732">Signal</keyword>
<dbReference type="InterPro" id="IPR011009">
    <property type="entry name" value="Kinase-like_dom_sf"/>
</dbReference>
<dbReference type="SUPFAM" id="SSF56112">
    <property type="entry name" value="Protein kinase-like (PK-like)"/>
    <property type="match status" value="1"/>
</dbReference>
<dbReference type="PANTHER" id="PTHR46008:SF2">
    <property type="entry name" value="LEAF RUST 10 DISEASE-RESISTANCE LOCUS RECEPTOR-LIKE PROTEIN KINASE-LIKE 1.4"/>
    <property type="match status" value="1"/>
</dbReference>
<name>A0A2N9I2L0_FAGSY</name>
<evidence type="ECO:0000256" key="3">
    <source>
        <dbReference type="ARBA" id="ARBA00022741"/>
    </source>
</evidence>
<feature type="signal peptide" evidence="6">
    <location>
        <begin position="1"/>
        <end position="17"/>
    </location>
</feature>
<organism evidence="8">
    <name type="scientific">Fagus sylvatica</name>
    <name type="common">Beechnut</name>
    <dbReference type="NCBI Taxonomy" id="28930"/>
    <lineage>
        <taxon>Eukaryota</taxon>
        <taxon>Viridiplantae</taxon>
        <taxon>Streptophyta</taxon>
        <taxon>Embryophyta</taxon>
        <taxon>Tracheophyta</taxon>
        <taxon>Spermatophyta</taxon>
        <taxon>Magnoliopsida</taxon>
        <taxon>eudicotyledons</taxon>
        <taxon>Gunneridae</taxon>
        <taxon>Pentapetalae</taxon>
        <taxon>rosids</taxon>
        <taxon>fabids</taxon>
        <taxon>Fagales</taxon>
        <taxon>Fagaceae</taxon>
        <taxon>Fagus</taxon>
    </lineage>
</organism>
<evidence type="ECO:0000256" key="5">
    <source>
        <dbReference type="SAM" id="Phobius"/>
    </source>
</evidence>
<evidence type="ECO:0000256" key="4">
    <source>
        <dbReference type="ARBA" id="ARBA00022840"/>
    </source>
</evidence>
<dbReference type="Gene3D" id="1.10.510.10">
    <property type="entry name" value="Transferase(Phosphotransferase) domain 1"/>
    <property type="match status" value="1"/>
</dbReference>
<dbReference type="PROSITE" id="PS50011">
    <property type="entry name" value="PROTEIN_KINASE_DOM"/>
    <property type="match status" value="1"/>
</dbReference>
<gene>
    <name evidence="8" type="ORF">FSB_LOCUS46560</name>
</gene>
<feature type="transmembrane region" description="Helical" evidence="5">
    <location>
        <begin position="286"/>
        <end position="309"/>
    </location>
</feature>
<dbReference type="GO" id="GO:0005524">
    <property type="term" value="F:ATP binding"/>
    <property type="evidence" value="ECO:0007669"/>
    <property type="project" value="UniProtKB-KW"/>
</dbReference>
<keyword evidence="4" id="KW-0067">ATP-binding</keyword>
<reference evidence="8" key="1">
    <citation type="submission" date="2018-02" db="EMBL/GenBank/DDBJ databases">
        <authorList>
            <person name="Cohen D.B."/>
            <person name="Kent A.D."/>
        </authorList>
    </citation>
    <scope>NUCLEOTIDE SEQUENCE</scope>
</reference>
<dbReference type="InterPro" id="IPR001245">
    <property type="entry name" value="Ser-Thr/Tyr_kinase_cat_dom"/>
</dbReference>
<keyword evidence="5" id="KW-0812">Transmembrane</keyword>
<sequence length="647" mass="71648">MLTLLFAFLFLLRLLNQLPISHSLTEPQQPQQQLQSLLLPNQCNEKCGSIDHIPFPFHLNTSCGSVSNAFHLSCHNFTTLFLNIGSESYRVLEFFSDGVLVDFPGLSSCRQYNDLHSFSFAKNDYFGVSVENVIGLYDCEDSSLCKAECETIDLPGCDGSDSGSPACCYPLSDHSIWHVGDGFSGFSKFGCRGFSSWAVIRGTNSGKRGVKLEWAIPRNSSRGACASNTDIVNATAVEAGVRCLCEDGFVGDGYANGVGCLKSCIKDGREVYASDCYTKRRGERKAIIVAGVLGPVFIIASLIALFCLLKRRVKQGKYDPEQAYFHSTISFRKACTTRLFTYHELDQATKGFEGAQKLVDSSNGTIYAGFLEDGSHVAVHKLQCDNERDLLQVLSQIEVLSAVQHRNMARLLGCCIDSGYTPLVVYEYPANGTLEEHLHKSREHNIGLDWYKRLHIAAETASVLAFLQCEISPPIFHHYLKSGCIFLDQDFSVKIAGFGLLSLSLRNEADLYNSYDGSRLHKNDVYDLGMLLLEIIAGSNHLDMPTVALQKLRCGKLEEIVDPLLYYHEQPPFRREQIEIVADLATRCMLFGGDGKLGMIDAARELVHITKESIDGGSKRVPALEETFSNSSLLQMISMSPDSVYVH</sequence>
<dbReference type="Gene3D" id="3.30.200.20">
    <property type="entry name" value="Phosphorylase Kinase, domain 1"/>
    <property type="match status" value="1"/>
</dbReference>
<evidence type="ECO:0000259" key="7">
    <source>
        <dbReference type="PROSITE" id="PS50011"/>
    </source>
</evidence>
<accession>A0A2N9I2L0</accession>
<evidence type="ECO:0000256" key="6">
    <source>
        <dbReference type="SAM" id="SignalP"/>
    </source>
</evidence>
<dbReference type="AlphaFoldDB" id="A0A2N9I2L0"/>
<keyword evidence="5" id="KW-0472">Membrane</keyword>
<feature type="chain" id="PRO_5014621224" description="Protein kinase domain-containing protein" evidence="6">
    <location>
        <begin position="18"/>
        <end position="647"/>
    </location>
</feature>
<dbReference type="FunFam" id="1.10.510.10:FF:001534">
    <property type="entry name" value="Putative WAK-related receptor-like protein kinase family protein"/>
    <property type="match status" value="1"/>
</dbReference>